<evidence type="ECO:0000256" key="6">
    <source>
        <dbReference type="ARBA" id="ARBA00022989"/>
    </source>
</evidence>
<feature type="transmembrane region" description="Helical" evidence="8">
    <location>
        <begin position="244"/>
        <end position="265"/>
    </location>
</feature>
<evidence type="ECO:0000313" key="11">
    <source>
        <dbReference type="Proteomes" id="UP001446205"/>
    </source>
</evidence>
<feature type="transmembrane region" description="Helical" evidence="8">
    <location>
        <begin position="277"/>
        <end position="297"/>
    </location>
</feature>
<evidence type="ECO:0000256" key="8">
    <source>
        <dbReference type="SAM" id="Phobius"/>
    </source>
</evidence>
<evidence type="ECO:0000256" key="5">
    <source>
        <dbReference type="ARBA" id="ARBA00022692"/>
    </source>
</evidence>
<sequence length="496" mass="55835">MNRKSLALPRSLFLILIAITLFRYAYIVWGPLDLAPDEAHYWEWSRHLDLGYYSKGPVIAWLIALGTQIAGNTELGVRLFAPLISLGASLLAWRFASRLWDSVQAGLIAALLITLSPLFFIGGLVMTTDVPMVLCWLAALYATWHAVALDSPRAWYAAGLFTGLGLLTKLSMGLLPAAVLLYLIWQPALRHWLRRREPYLAALIALLCTLPMLWWNAQNDWGTFLHAGAHVEEGQASIGDWFEFLGGQIGIISPVLFFLVAMGIWRLMRRPEPRPGFYGIILWPSLLSLLFFFSKAMVGSVNANWPVATYTGLFILAAGPLSEPRFRRWLMAGFGLAILSLAIVLSTDLLRDAGLPVKRKQDASHQMRGWAQMADQVERIRRSTGPAFLVSGSYQTASSLAFYLPDQAQVYNANFGGRRFNQYDFWPDFEKHRGENALLVMDGVSSEPPPIWSSRFDRCESKGSHQSITQNVKWREFSVFFCENYHGGEWPRPGKF</sequence>
<evidence type="ECO:0000259" key="9">
    <source>
        <dbReference type="Pfam" id="PF13231"/>
    </source>
</evidence>
<dbReference type="Proteomes" id="UP001446205">
    <property type="component" value="Unassembled WGS sequence"/>
</dbReference>
<keyword evidence="2" id="KW-1003">Cell membrane</keyword>
<feature type="transmembrane region" description="Helical" evidence="8">
    <location>
        <begin position="102"/>
        <end position="125"/>
    </location>
</feature>
<dbReference type="PANTHER" id="PTHR33908">
    <property type="entry name" value="MANNOSYLTRANSFERASE YKCB-RELATED"/>
    <property type="match status" value="1"/>
</dbReference>
<evidence type="ECO:0000256" key="7">
    <source>
        <dbReference type="ARBA" id="ARBA00023136"/>
    </source>
</evidence>
<dbReference type="Pfam" id="PF13231">
    <property type="entry name" value="PMT_2"/>
    <property type="match status" value="1"/>
</dbReference>
<dbReference type="InterPro" id="IPR038731">
    <property type="entry name" value="RgtA/B/C-like"/>
</dbReference>
<dbReference type="PANTHER" id="PTHR33908:SF11">
    <property type="entry name" value="MEMBRANE PROTEIN"/>
    <property type="match status" value="1"/>
</dbReference>
<feature type="transmembrane region" description="Helical" evidence="8">
    <location>
        <begin position="77"/>
        <end position="96"/>
    </location>
</feature>
<feature type="transmembrane region" description="Helical" evidence="8">
    <location>
        <begin position="329"/>
        <end position="350"/>
    </location>
</feature>
<evidence type="ECO:0000256" key="3">
    <source>
        <dbReference type="ARBA" id="ARBA00022676"/>
    </source>
</evidence>
<keyword evidence="6 8" id="KW-1133">Transmembrane helix</keyword>
<keyword evidence="3" id="KW-0328">Glycosyltransferase</keyword>
<feature type="transmembrane region" description="Helical" evidence="8">
    <location>
        <begin position="197"/>
        <end position="215"/>
    </location>
</feature>
<evidence type="ECO:0000256" key="1">
    <source>
        <dbReference type="ARBA" id="ARBA00004651"/>
    </source>
</evidence>
<keyword evidence="7 8" id="KW-0472">Membrane</keyword>
<keyword evidence="11" id="KW-1185">Reference proteome</keyword>
<protein>
    <submittedName>
        <fullName evidence="10">Glycosyltransferase family 39 protein</fullName>
    </submittedName>
</protein>
<reference evidence="10 11" key="1">
    <citation type="submission" date="2024-04" db="EMBL/GenBank/DDBJ databases">
        <authorList>
            <person name="Abashina T."/>
            <person name="Shaikin A."/>
        </authorList>
    </citation>
    <scope>NUCLEOTIDE SEQUENCE [LARGE SCALE GENOMIC DNA]</scope>
    <source>
        <strain evidence="10 11">AAFK</strain>
    </source>
</reference>
<dbReference type="EMBL" id="JBBPCO010000013">
    <property type="protein sequence ID" value="MEK8090618.1"/>
    <property type="molecule type" value="Genomic_DNA"/>
</dbReference>
<feature type="transmembrane region" description="Helical" evidence="8">
    <location>
        <begin position="303"/>
        <end position="322"/>
    </location>
</feature>
<organism evidence="10 11">
    <name type="scientific">Thermithiobacillus plumbiphilus</name>
    <dbReference type="NCBI Taxonomy" id="1729899"/>
    <lineage>
        <taxon>Bacteria</taxon>
        <taxon>Pseudomonadati</taxon>
        <taxon>Pseudomonadota</taxon>
        <taxon>Acidithiobacillia</taxon>
        <taxon>Acidithiobacillales</taxon>
        <taxon>Thermithiobacillaceae</taxon>
        <taxon>Thermithiobacillus</taxon>
    </lineage>
</organism>
<comment type="subcellular location">
    <subcellularLocation>
        <location evidence="1">Cell membrane</location>
        <topology evidence="1">Multi-pass membrane protein</topology>
    </subcellularLocation>
</comment>
<proteinExistence type="predicted"/>
<dbReference type="InterPro" id="IPR050297">
    <property type="entry name" value="LipidA_mod_glycosyltrf_83"/>
</dbReference>
<evidence type="ECO:0000256" key="4">
    <source>
        <dbReference type="ARBA" id="ARBA00022679"/>
    </source>
</evidence>
<feature type="transmembrane region" description="Helical" evidence="8">
    <location>
        <begin position="132"/>
        <end position="149"/>
    </location>
</feature>
<evidence type="ECO:0000313" key="10">
    <source>
        <dbReference type="EMBL" id="MEK8090618.1"/>
    </source>
</evidence>
<keyword evidence="4" id="KW-0808">Transferase</keyword>
<comment type="caution">
    <text evidence="10">The sequence shown here is derived from an EMBL/GenBank/DDBJ whole genome shotgun (WGS) entry which is preliminary data.</text>
</comment>
<feature type="domain" description="Glycosyltransferase RgtA/B/C/D-like" evidence="9">
    <location>
        <begin position="55"/>
        <end position="215"/>
    </location>
</feature>
<evidence type="ECO:0000256" key="2">
    <source>
        <dbReference type="ARBA" id="ARBA00022475"/>
    </source>
</evidence>
<name>A0ABU9DD06_9PROT</name>
<dbReference type="RefSeq" id="WP_341371671.1">
    <property type="nucleotide sequence ID" value="NZ_JBBPCO010000013.1"/>
</dbReference>
<feature type="transmembrane region" description="Helical" evidence="8">
    <location>
        <begin position="52"/>
        <end position="70"/>
    </location>
</feature>
<gene>
    <name evidence="10" type="ORF">WOB96_12725</name>
</gene>
<keyword evidence="5 8" id="KW-0812">Transmembrane</keyword>
<feature type="transmembrane region" description="Helical" evidence="8">
    <location>
        <begin position="12"/>
        <end position="32"/>
    </location>
</feature>
<accession>A0ABU9DD06</accession>
<feature type="transmembrane region" description="Helical" evidence="8">
    <location>
        <begin position="155"/>
        <end position="185"/>
    </location>
</feature>